<dbReference type="Proteomes" id="UP000051790">
    <property type="component" value="Unassembled WGS sequence"/>
</dbReference>
<dbReference type="Pfam" id="PF04397">
    <property type="entry name" value="LytTR"/>
    <property type="match status" value="1"/>
</dbReference>
<evidence type="ECO:0000256" key="3">
    <source>
        <dbReference type="ARBA" id="ARBA00023159"/>
    </source>
</evidence>
<dbReference type="GO" id="GO:0000156">
    <property type="term" value="F:phosphorelay response regulator activity"/>
    <property type="evidence" value="ECO:0007669"/>
    <property type="project" value="InterPro"/>
</dbReference>
<dbReference type="PANTHER" id="PTHR37299:SF3">
    <property type="entry name" value="STAGE 0 SPORULATION PROTEIN A HOMOLOG"/>
    <property type="match status" value="1"/>
</dbReference>
<dbReference type="Gene3D" id="3.40.50.2300">
    <property type="match status" value="1"/>
</dbReference>
<dbReference type="EMBL" id="AZEU01000055">
    <property type="protein sequence ID" value="KRL51932.1"/>
    <property type="molecule type" value="Genomic_DNA"/>
</dbReference>
<organism evidence="5 6">
    <name type="scientific">Lacticaseibacillus manihotivorans DSM 13343 = JCM 12514</name>
    <dbReference type="NCBI Taxonomy" id="1423769"/>
    <lineage>
        <taxon>Bacteria</taxon>
        <taxon>Bacillati</taxon>
        <taxon>Bacillota</taxon>
        <taxon>Bacilli</taxon>
        <taxon>Lactobacillales</taxon>
        <taxon>Lactobacillaceae</taxon>
        <taxon>Lacticaseibacillus</taxon>
    </lineage>
</organism>
<keyword evidence="2" id="KW-0902">Two-component regulatory system</keyword>
<dbReference type="GO" id="GO:0003677">
    <property type="term" value="F:DNA binding"/>
    <property type="evidence" value="ECO:0007669"/>
    <property type="project" value="InterPro"/>
</dbReference>
<protein>
    <submittedName>
        <fullName evidence="5">Response regulator of the LytR AlgR family protein</fullName>
    </submittedName>
</protein>
<dbReference type="Gene3D" id="2.40.50.1020">
    <property type="entry name" value="LytTr DNA-binding domain"/>
    <property type="match status" value="1"/>
</dbReference>
<dbReference type="PANTHER" id="PTHR37299">
    <property type="entry name" value="TRANSCRIPTIONAL REGULATOR-RELATED"/>
    <property type="match status" value="1"/>
</dbReference>
<dbReference type="PROSITE" id="PS50930">
    <property type="entry name" value="HTH_LYTTR"/>
    <property type="match status" value="1"/>
</dbReference>
<gene>
    <name evidence="5" type="ORF">FD01_GL002905</name>
</gene>
<comment type="caution">
    <text evidence="5">The sequence shown here is derived from an EMBL/GenBank/DDBJ whole genome shotgun (WGS) entry which is preliminary data.</text>
</comment>
<dbReference type="InterPro" id="IPR007492">
    <property type="entry name" value="LytTR_DNA-bd_dom"/>
</dbReference>
<dbReference type="SMART" id="SM00850">
    <property type="entry name" value="LytTR"/>
    <property type="match status" value="1"/>
</dbReference>
<dbReference type="OrthoDB" id="9809318at2"/>
<dbReference type="InterPro" id="IPR011006">
    <property type="entry name" value="CheY-like_superfamily"/>
</dbReference>
<keyword evidence="1" id="KW-0963">Cytoplasm</keyword>
<dbReference type="InterPro" id="IPR046947">
    <property type="entry name" value="LytR-like"/>
</dbReference>
<dbReference type="RefSeq" id="WP_056962615.1">
    <property type="nucleotide sequence ID" value="NZ_AZEU01000055.1"/>
</dbReference>
<evidence type="ECO:0000256" key="1">
    <source>
        <dbReference type="ARBA" id="ARBA00022490"/>
    </source>
</evidence>
<evidence type="ECO:0000313" key="6">
    <source>
        <dbReference type="Proteomes" id="UP000051790"/>
    </source>
</evidence>
<evidence type="ECO:0000256" key="2">
    <source>
        <dbReference type="ARBA" id="ARBA00023012"/>
    </source>
</evidence>
<feature type="domain" description="HTH LytTR-type" evidence="4">
    <location>
        <begin position="140"/>
        <end position="242"/>
    </location>
</feature>
<sequence length="245" mass="26768">MLNIYLLEDSDQQRAAYVQQVQTTCMIEGLDAQLQLATGDAQTLLDAQAPEDSLYLLDIELSGQALSGIDVAKAIRAKSLSAEIIFITSHPEAALLILTNQITPMDLIQKNADTLPRIHQALIAAAKRHAQRLLHTPQLFAYTQGGQVNALPLDSVIALQVSASDSETIELTATNEIASFRGNLTAINAKYPTLFRCHKSCLINLDQLKQVDTKNRLAIMQNGAKIDVSFRKLATLRQLLEGAHA</sequence>
<dbReference type="AlphaFoldDB" id="A0A0R1R596"/>
<dbReference type="PATRIC" id="fig|1423769.4.peg.3134"/>
<evidence type="ECO:0000259" key="4">
    <source>
        <dbReference type="PROSITE" id="PS50930"/>
    </source>
</evidence>
<evidence type="ECO:0000313" key="5">
    <source>
        <dbReference type="EMBL" id="KRL51932.1"/>
    </source>
</evidence>
<reference evidence="5 6" key="1">
    <citation type="journal article" date="2015" name="Genome Announc.">
        <title>Expanding the biotechnology potential of lactobacilli through comparative genomics of 213 strains and associated genera.</title>
        <authorList>
            <person name="Sun Z."/>
            <person name="Harris H.M."/>
            <person name="McCann A."/>
            <person name="Guo C."/>
            <person name="Argimon S."/>
            <person name="Zhang W."/>
            <person name="Yang X."/>
            <person name="Jeffery I.B."/>
            <person name="Cooney J.C."/>
            <person name="Kagawa T.F."/>
            <person name="Liu W."/>
            <person name="Song Y."/>
            <person name="Salvetti E."/>
            <person name="Wrobel A."/>
            <person name="Rasinkangas P."/>
            <person name="Parkhill J."/>
            <person name="Rea M.C."/>
            <person name="O'Sullivan O."/>
            <person name="Ritari J."/>
            <person name="Douillard F.P."/>
            <person name="Paul Ross R."/>
            <person name="Yang R."/>
            <person name="Briner A.E."/>
            <person name="Felis G.E."/>
            <person name="de Vos W.M."/>
            <person name="Barrangou R."/>
            <person name="Klaenhammer T.R."/>
            <person name="Caufield P.W."/>
            <person name="Cui Y."/>
            <person name="Zhang H."/>
            <person name="O'Toole P.W."/>
        </authorList>
    </citation>
    <scope>NUCLEOTIDE SEQUENCE [LARGE SCALE GENOMIC DNA]</scope>
    <source>
        <strain evidence="5 6">DSM 13343</strain>
    </source>
</reference>
<name>A0A0R1R596_9LACO</name>
<accession>A0A0R1R596</accession>
<dbReference type="SUPFAM" id="SSF52172">
    <property type="entry name" value="CheY-like"/>
    <property type="match status" value="1"/>
</dbReference>
<keyword evidence="6" id="KW-1185">Reference proteome</keyword>
<keyword evidence="3" id="KW-0010">Activator</keyword>
<proteinExistence type="predicted"/>